<organism evidence="1">
    <name type="scientific">uncultured delta proteobacterium</name>
    <dbReference type="NCBI Taxonomy" id="34034"/>
    <lineage>
        <taxon>Bacteria</taxon>
        <taxon>Deltaproteobacteria</taxon>
        <taxon>environmental samples</taxon>
    </lineage>
</organism>
<name>A0A212JI04_9DELT</name>
<dbReference type="AlphaFoldDB" id="A0A212JI04"/>
<accession>A0A212JI04</accession>
<protein>
    <recommendedName>
        <fullName evidence="2">N-acetyltransferase domain-containing protein</fullName>
    </recommendedName>
</protein>
<dbReference type="Gene3D" id="3.40.630.30">
    <property type="match status" value="1"/>
</dbReference>
<proteinExistence type="predicted"/>
<dbReference type="SUPFAM" id="SSF55729">
    <property type="entry name" value="Acyl-CoA N-acyltransferases (Nat)"/>
    <property type="match status" value="1"/>
</dbReference>
<evidence type="ECO:0008006" key="2">
    <source>
        <dbReference type="Google" id="ProtNLM"/>
    </source>
</evidence>
<dbReference type="InterPro" id="IPR016181">
    <property type="entry name" value="Acyl_CoA_acyltransferase"/>
</dbReference>
<gene>
    <name evidence="1" type="ORF">KL86DPRO_11501</name>
</gene>
<evidence type="ECO:0000313" key="1">
    <source>
        <dbReference type="EMBL" id="SBV99051.1"/>
    </source>
</evidence>
<sequence length="143" mass="15821">MDITVVDFKPEHYDAMPLRAEDAMDLAGIDRAFLLQGWEGGHTLLYNGEPAFFYGGWMEQGCGLLWAVSSPLTDKLPVLTVKLGREMIGRLLRAGCHRVEAYCHTHNAKSLAWLTRSLGFSVEGVARKSGPNAQDRFLLSIVA</sequence>
<reference evidence="1" key="1">
    <citation type="submission" date="2016-04" db="EMBL/GenBank/DDBJ databases">
        <authorList>
            <person name="Evans L.H."/>
            <person name="Alamgir A."/>
            <person name="Owens N."/>
            <person name="Weber N.D."/>
            <person name="Virtaneva K."/>
            <person name="Barbian K."/>
            <person name="Babar A."/>
            <person name="Rosenke K."/>
        </authorList>
    </citation>
    <scope>NUCLEOTIDE SEQUENCE</scope>
    <source>
        <strain evidence="1">86</strain>
    </source>
</reference>
<dbReference type="EMBL" id="FLUQ01000001">
    <property type="protein sequence ID" value="SBV99051.1"/>
    <property type="molecule type" value="Genomic_DNA"/>
</dbReference>